<evidence type="ECO:0000313" key="2">
    <source>
        <dbReference type="EMBL" id="TNM57016.1"/>
    </source>
</evidence>
<dbReference type="GO" id="GO:0016746">
    <property type="term" value="F:acyltransferase activity"/>
    <property type="evidence" value="ECO:0007669"/>
    <property type="project" value="UniProtKB-KW"/>
</dbReference>
<keyword evidence="2" id="KW-0808">Transferase</keyword>
<dbReference type="Proteomes" id="UP000314223">
    <property type="component" value="Unassembled WGS sequence"/>
</dbReference>
<proteinExistence type="predicted"/>
<accession>A0A5C4X5I1</accession>
<dbReference type="InterPro" id="IPR047801">
    <property type="entry name" value="Peptidase_C45"/>
</dbReference>
<gene>
    <name evidence="2" type="ORF">FHQ09_05475</name>
</gene>
<dbReference type="PANTHER" id="PTHR34180">
    <property type="entry name" value="PEPTIDASE C45"/>
    <property type="match status" value="1"/>
</dbReference>
<dbReference type="Gene3D" id="1.10.10.2120">
    <property type="match status" value="1"/>
</dbReference>
<dbReference type="NCBIfam" id="NF040521">
    <property type="entry name" value="C45_proenzyme"/>
    <property type="match status" value="1"/>
</dbReference>
<dbReference type="InterPro" id="IPR047794">
    <property type="entry name" value="C45_proenzyme-like"/>
</dbReference>
<sequence length="391" mass="42537">MSTGSMRIIEVSGTPAERGRQYGEQASDLIAEAIAYYQEAFSKQVGMSWDAVCEYVAQWYPLIDSVCPELLAEMRGVAEGAGRGANEILALNVRGEFIYDLGSPRSVLSHAHEEESVDGCTSFFLTGDATGAAGHTLIGQNWDWRHSTRDQTLILRVVQDPLPTVIMQLEAGQIGRHGANSAGIALNANGLGGRFGTDIGLPQTFIRRLVLNQASISDAVKVLVNTRPHIASNALLGHRSGYGIDLETTPDGVGWLYPDHGLLVHANHYQAELPAALAGRYRPIAADSLVRLPRAQSRLAEVARTQTPAEAVLAVRTAMSDHRGFPDSLCAHPDERREAYRQWSTLLSSCVDLSTGEYRIAEGTPCENDYRLLPWNLFDGPGAHPQEVDPQ</sequence>
<feature type="domain" description="Peptidase C45 hydrolase" evidence="1">
    <location>
        <begin position="136"/>
        <end position="363"/>
    </location>
</feature>
<comment type="caution">
    <text evidence="2">The sequence shown here is derived from an EMBL/GenBank/DDBJ whole genome shotgun (WGS) entry which is preliminary data.</text>
</comment>
<evidence type="ECO:0000259" key="1">
    <source>
        <dbReference type="Pfam" id="PF03417"/>
    </source>
</evidence>
<name>A0A5C4X5I1_9MICO</name>
<protein>
    <submittedName>
        <fullName evidence="2">Acyl-coenzyme A--6-aminopenicillanic-acid-acyltransferase form</fullName>
    </submittedName>
</protein>
<reference evidence="2 3" key="1">
    <citation type="submission" date="2019-06" db="EMBL/GenBank/DDBJ databases">
        <authorList>
            <person name="Mardanova A.M."/>
            <person name="Pudova D.S."/>
            <person name="Shagimardanova E.I."/>
            <person name="Gogoleva N.E."/>
            <person name="Lutfullin M.T."/>
            <person name="Hadieva G.F."/>
            <person name="Sharipova M.R."/>
        </authorList>
    </citation>
    <scope>NUCLEOTIDE SEQUENCE [LARGE SCALE GENOMIC DNA]</scope>
    <source>
        <strain evidence="2 3">MG-1</strain>
    </source>
</reference>
<dbReference type="EMBL" id="VDMQ01000002">
    <property type="protein sequence ID" value="TNM57016.1"/>
    <property type="molecule type" value="Genomic_DNA"/>
</dbReference>
<evidence type="ECO:0000313" key="3">
    <source>
        <dbReference type="Proteomes" id="UP000314223"/>
    </source>
</evidence>
<keyword evidence="2" id="KW-0012">Acyltransferase</keyword>
<dbReference type="PANTHER" id="PTHR34180:SF1">
    <property type="entry name" value="BETA-ALANYL-DOPAMINE_CARCININE HYDROLASE"/>
    <property type="match status" value="1"/>
</dbReference>
<organism evidence="2 3">
    <name type="scientific">Brevibacterium sediminis</name>
    <dbReference type="NCBI Taxonomy" id="1857024"/>
    <lineage>
        <taxon>Bacteria</taxon>
        <taxon>Bacillati</taxon>
        <taxon>Actinomycetota</taxon>
        <taxon>Actinomycetes</taxon>
        <taxon>Micrococcales</taxon>
        <taxon>Brevibacteriaceae</taxon>
        <taxon>Brevibacterium</taxon>
    </lineage>
</organism>
<dbReference type="RefSeq" id="WP_139467806.1">
    <property type="nucleotide sequence ID" value="NZ_VDMQ01000002.1"/>
</dbReference>
<dbReference type="Pfam" id="PF03417">
    <property type="entry name" value="AAT"/>
    <property type="match status" value="1"/>
</dbReference>
<dbReference type="InterPro" id="IPR005079">
    <property type="entry name" value="Peptidase_C45_hydrolase"/>
</dbReference>
<dbReference type="AlphaFoldDB" id="A0A5C4X5I1"/>
<dbReference type="Gene3D" id="3.60.60.10">
    <property type="entry name" value="Penicillin V Acylase, Chain A"/>
    <property type="match status" value="1"/>
</dbReference>